<protein>
    <submittedName>
        <fullName evidence="1">UDP-glucose 4-epimerase</fullName>
    </submittedName>
</protein>
<reference evidence="1" key="1">
    <citation type="submission" date="2020-09" db="EMBL/GenBank/DDBJ databases">
        <authorList>
            <person name="Eze J.U."/>
            <person name="Rahube T.O."/>
        </authorList>
    </citation>
    <scope>NUCLEOTIDE SEQUENCE</scope>
</reference>
<evidence type="ECO:0000313" key="1">
    <source>
        <dbReference type="EMBL" id="QOV05743.1"/>
    </source>
</evidence>
<proteinExistence type="predicted"/>
<sequence length="102" mass="10936">MSSRRMPALSPEEIRKISATAVANVAAQKIVTNANTGTFVKASVSGKVMSKKTHARKSKNSLGYVVGGGDSRKIMASSALSQSKSREYLQDSFNMVRKTIKA</sequence>
<dbReference type="AlphaFoldDB" id="A0A7M2QNL4"/>
<organism evidence="1">
    <name type="scientific">feces metagenome</name>
    <dbReference type="NCBI Taxonomy" id="1861841"/>
    <lineage>
        <taxon>unclassified sequences</taxon>
        <taxon>metagenomes</taxon>
        <taxon>organismal metagenomes</taxon>
    </lineage>
</organism>
<dbReference type="EMBL" id="MT993629">
    <property type="protein sequence ID" value="QOV05743.1"/>
    <property type="molecule type" value="Genomic_DNA"/>
</dbReference>
<name>A0A7M2QNL4_9ZZZZ</name>
<accession>A0A7M2QNL4</accession>